<reference evidence="2 3" key="1">
    <citation type="submission" date="2024-03" db="EMBL/GenBank/DDBJ databases">
        <title>Mouse gut bacterial collection (mGBC) of GemPharmatech.</title>
        <authorList>
            <person name="He Y."/>
            <person name="Dong L."/>
            <person name="Wu D."/>
            <person name="Gao X."/>
            <person name="Lin Z."/>
        </authorList>
    </citation>
    <scope>NUCLEOTIDE SEQUENCE [LARGE SCALE GENOMIC DNA]</scope>
    <source>
        <strain evidence="2 3">54-13</strain>
    </source>
</reference>
<keyword evidence="1" id="KW-1133">Transmembrane helix</keyword>
<protein>
    <recommendedName>
        <fullName evidence="4">LemA family protein</fullName>
    </recommendedName>
</protein>
<dbReference type="RefSeq" id="WP_369863716.1">
    <property type="nucleotide sequence ID" value="NZ_JBCLPP010000035.1"/>
</dbReference>
<keyword evidence="1" id="KW-0812">Transmembrane</keyword>
<proteinExistence type="predicted"/>
<keyword evidence="3" id="KW-1185">Reference proteome</keyword>
<evidence type="ECO:0008006" key="4">
    <source>
        <dbReference type="Google" id="ProtNLM"/>
    </source>
</evidence>
<feature type="transmembrane region" description="Helical" evidence="1">
    <location>
        <begin position="6"/>
        <end position="27"/>
    </location>
</feature>
<keyword evidence="1" id="KW-0472">Membrane</keyword>
<evidence type="ECO:0000313" key="3">
    <source>
        <dbReference type="Proteomes" id="UP001565200"/>
    </source>
</evidence>
<dbReference type="Proteomes" id="UP001565200">
    <property type="component" value="Unassembled WGS sequence"/>
</dbReference>
<name>A0ABV4CXP5_9BACT</name>
<evidence type="ECO:0000313" key="2">
    <source>
        <dbReference type="EMBL" id="MEY8246179.1"/>
    </source>
</evidence>
<evidence type="ECO:0000256" key="1">
    <source>
        <dbReference type="SAM" id="Phobius"/>
    </source>
</evidence>
<organism evidence="2 3">
    <name type="scientific">Heminiphilus faecis</name>
    <dbReference type="NCBI Taxonomy" id="2601703"/>
    <lineage>
        <taxon>Bacteria</taxon>
        <taxon>Pseudomonadati</taxon>
        <taxon>Bacteroidota</taxon>
        <taxon>Bacteroidia</taxon>
        <taxon>Bacteroidales</taxon>
        <taxon>Muribaculaceae</taxon>
        <taxon>Heminiphilus</taxon>
    </lineage>
</organism>
<gene>
    <name evidence="2" type="ORF">AAK873_11220</name>
</gene>
<accession>A0ABV4CXP5</accession>
<comment type="caution">
    <text evidence="2">The sequence shown here is derived from an EMBL/GenBank/DDBJ whole genome shotgun (WGS) entry which is preliminary data.</text>
</comment>
<sequence length="214" mass="25039">MIEFLNSNFFQTIILVITVLVTLFIYLNKEHKSLKSATTILILQIKNIEKNIEYLKVEGISGEAINEQQLHYSIPIFEENAWDKYKHIYASRLSPSDFAKIEQFYEVAQAVRIQQLQIKQKIQENIFAKTAHYYQQQFNRLNACVMDGRSDRETLCQTDMNYALTLYNSPMFSVMTFIHKEFGSGLIKGLNRYQRLTGTTIFERLSKIGKIKDK</sequence>
<dbReference type="EMBL" id="JBCLPP010000035">
    <property type="protein sequence ID" value="MEY8246179.1"/>
    <property type="molecule type" value="Genomic_DNA"/>
</dbReference>